<evidence type="ECO:0008006" key="3">
    <source>
        <dbReference type="Google" id="ProtNLM"/>
    </source>
</evidence>
<reference evidence="1 2" key="2">
    <citation type="journal article" date="2022" name="Mol. Biol. Evol.">
        <title>Comparative Genomics Reveals Insights into the Divergent Evolution of Astigmatic Mites and Household Pest Adaptations.</title>
        <authorList>
            <person name="Xiong Q."/>
            <person name="Wan A.T."/>
            <person name="Liu X."/>
            <person name="Fung C.S."/>
            <person name="Xiao X."/>
            <person name="Malainual N."/>
            <person name="Hou J."/>
            <person name="Wang L."/>
            <person name="Wang M."/>
            <person name="Yang K.Y."/>
            <person name="Cui Y."/>
            <person name="Leung E.L."/>
            <person name="Nong W."/>
            <person name="Shin S.K."/>
            <person name="Au S.W."/>
            <person name="Jeong K.Y."/>
            <person name="Chew F.T."/>
            <person name="Hui J.H."/>
            <person name="Leung T.F."/>
            <person name="Tungtrongchitr A."/>
            <person name="Zhong N."/>
            <person name="Liu Z."/>
            <person name="Tsui S.K."/>
        </authorList>
    </citation>
    <scope>NUCLEOTIDE SEQUENCE [LARGE SCALE GENOMIC DNA]</scope>
    <source>
        <strain evidence="1">Derp</strain>
    </source>
</reference>
<dbReference type="EMBL" id="NJHN03000123">
    <property type="protein sequence ID" value="KAH9413227.1"/>
    <property type="molecule type" value="Genomic_DNA"/>
</dbReference>
<comment type="caution">
    <text evidence="1">The sequence shown here is derived from an EMBL/GenBank/DDBJ whole genome shotgun (WGS) entry which is preliminary data.</text>
</comment>
<protein>
    <recommendedName>
        <fullName evidence="3">TLD domain-containing protein 2-like</fullName>
    </recommendedName>
</protein>
<name>A0ABQ8ISC9_DERPT</name>
<proteinExistence type="predicted"/>
<sequence length="181" mass="20646">MIDFAHHSYLLLLFDEVINESLQLITTCPISICSRTPVRSISKRPHSILDLLPKCFNNFLYVSPINTASRPTLRLLKYCISTANLTFSVDTKRIRAFGGIFGREHDPITIDELLIFSNNDNESDDDDNNDSYLCICNKIIIIEKLKSQNGNLYDDDGSDFKVLFYSTTTTTYSKKSDFHNS</sequence>
<organism evidence="1 2">
    <name type="scientific">Dermatophagoides pteronyssinus</name>
    <name type="common">European house dust mite</name>
    <dbReference type="NCBI Taxonomy" id="6956"/>
    <lineage>
        <taxon>Eukaryota</taxon>
        <taxon>Metazoa</taxon>
        <taxon>Ecdysozoa</taxon>
        <taxon>Arthropoda</taxon>
        <taxon>Chelicerata</taxon>
        <taxon>Arachnida</taxon>
        <taxon>Acari</taxon>
        <taxon>Acariformes</taxon>
        <taxon>Sarcoptiformes</taxon>
        <taxon>Astigmata</taxon>
        <taxon>Psoroptidia</taxon>
        <taxon>Analgoidea</taxon>
        <taxon>Pyroglyphidae</taxon>
        <taxon>Dermatophagoidinae</taxon>
        <taxon>Dermatophagoides</taxon>
    </lineage>
</organism>
<accession>A0ABQ8ISC9</accession>
<evidence type="ECO:0000313" key="1">
    <source>
        <dbReference type="EMBL" id="KAH9413227.1"/>
    </source>
</evidence>
<evidence type="ECO:0000313" key="2">
    <source>
        <dbReference type="Proteomes" id="UP000887458"/>
    </source>
</evidence>
<reference evidence="1 2" key="1">
    <citation type="journal article" date="2018" name="J. Allergy Clin. Immunol.">
        <title>High-quality assembly of Dermatophagoides pteronyssinus genome and transcriptome reveals a wide range of novel allergens.</title>
        <authorList>
            <person name="Liu X.Y."/>
            <person name="Yang K.Y."/>
            <person name="Wang M.Q."/>
            <person name="Kwok J.S."/>
            <person name="Zeng X."/>
            <person name="Yang Z."/>
            <person name="Xiao X.J."/>
            <person name="Lau C.P."/>
            <person name="Li Y."/>
            <person name="Huang Z.M."/>
            <person name="Ba J.G."/>
            <person name="Yim A.K."/>
            <person name="Ouyang C.Y."/>
            <person name="Ngai S.M."/>
            <person name="Chan T.F."/>
            <person name="Leung E.L."/>
            <person name="Liu L."/>
            <person name="Liu Z.G."/>
            <person name="Tsui S.K."/>
        </authorList>
    </citation>
    <scope>NUCLEOTIDE SEQUENCE [LARGE SCALE GENOMIC DNA]</scope>
    <source>
        <strain evidence="1">Derp</strain>
    </source>
</reference>
<keyword evidence="2" id="KW-1185">Reference proteome</keyword>
<dbReference type="Proteomes" id="UP000887458">
    <property type="component" value="Unassembled WGS sequence"/>
</dbReference>
<gene>
    <name evidence="1" type="ORF">DERP_006914</name>
</gene>